<reference evidence="2" key="1">
    <citation type="submission" date="2022-10" db="EMBL/GenBank/DDBJ databases">
        <title>The complete genomes of actinobacterial strains from the NBC collection.</title>
        <authorList>
            <person name="Joergensen T.S."/>
            <person name="Alvarez Arevalo M."/>
            <person name="Sterndorff E.B."/>
            <person name="Faurdal D."/>
            <person name="Vuksanovic O."/>
            <person name="Mourched A.-S."/>
            <person name="Charusanti P."/>
            <person name="Shaw S."/>
            <person name="Blin K."/>
            <person name="Weber T."/>
        </authorList>
    </citation>
    <scope>NUCLEOTIDE SEQUENCE</scope>
    <source>
        <strain evidence="2">NBC_00303</strain>
    </source>
</reference>
<dbReference type="GeneID" id="95494956"/>
<keyword evidence="3" id="KW-1185">Reference proteome</keyword>
<name>A0ABZ1Q6I7_9ACTN</name>
<feature type="compositionally biased region" description="Low complexity" evidence="1">
    <location>
        <begin position="168"/>
        <end position="177"/>
    </location>
</feature>
<evidence type="ECO:0000313" key="3">
    <source>
        <dbReference type="Proteomes" id="UP001432312"/>
    </source>
</evidence>
<dbReference type="InterPro" id="IPR012338">
    <property type="entry name" value="Beta-lactam/transpept-like"/>
</dbReference>
<protein>
    <submittedName>
        <fullName evidence="2">Beta-lactamase family protein</fullName>
    </submittedName>
</protein>
<dbReference type="Gene3D" id="3.40.710.10">
    <property type="entry name" value="DD-peptidase/beta-lactamase superfamily"/>
    <property type="match status" value="2"/>
</dbReference>
<proteinExistence type="predicted"/>
<gene>
    <name evidence="2" type="ORF">OHA91_02930</name>
</gene>
<feature type="region of interest" description="Disordered" evidence="1">
    <location>
        <begin position="158"/>
        <end position="188"/>
    </location>
</feature>
<organism evidence="2 3">
    <name type="scientific">Streptomyces erythrochromogenes</name>
    <dbReference type="NCBI Taxonomy" id="285574"/>
    <lineage>
        <taxon>Bacteria</taxon>
        <taxon>Bacillati</taxon>
        <taxon>Actinomycetota</taxon>
        <taxon>Actinomycetes</taxon>
        <taxon>Kitasatosporales</taxon>
        <taxon>Streptomycetaceae</taxon>
        <taxon>Streptomyces</taxon>
    </lineage>
</organism>
<evidence type="ECO:0000313" key="2">
    <source>
        <dbReference type="EMBL" id="WUN77538.1"/>
    </source>
</evidence>
<dbReference type="Proteomes" id="UP001432312">
    <property type="component" value="Chromosome"/>
</dbReference>
<sequence length="279" mass="28731">MTLLSDQADAVRALVESADPGAVWAVGGPDGPHAGSGAADDVHDVGGLTAVLALWPAVGTLVEEGALRLHTPLTAYGDEAAADTPAGTTAHHLLTHPGGTAALTRLVEHLSGSTLAELAAVRVWNPLGMTRTRLAGGTLHAPLGDLALFLRHLLHPSAPSEPNDVNEPRAPGAPGAPGDRGGAPAPAPLTRAWTAESLRIRTGELTPARGLLWHPAPHGVWTHHAPTDPGPAVWISPRHHRWAVLLPAARGPLRTTFREAVFTPDGSTRSSGPGGIPQV</sequence>
<dbReference type="EMBL" id="CP108036">
    <property type="protein sequence ID" value="WUN77538.1"/>
    <property type="molecule type" value="Genomic_DNA"/>
</dbReference>
<dbReference type="SUPFAM" id="SSF56601">
    <property type="entry name" value="beta-lactamase/transpeptidase-like"/>
    <property type="match status" value="1"/>
</dbReference>
<dbReference type="RefSeq" id="WP_328738498.1">
    <property type="nucleotide sequence ID" value="NZ_CP108036.1"/>
</dbReference>
<evidence type="ECO:0000256" key="1">
    <source>
        <dbReference type="SAM" id="MobiDB-lite"/>
    </source>
</evidence>
<accession>A0ABZ1Q6I7</accession>